<gene>
    <name evidence="1" type="ORF">IAB89_09300</name>
</gene>
<reference evidence="1" key="2">
    <citation type="journal article" date="2021" name="PeerJ">
        <title>Extensive microbial diversity within the chicken gut microbiome revealed by metagenomics and culture.</title>
        <authorList>
            <person name="Gilroy R."/>
            <person name="Ravi A."/>
            <person name="Getino M."/>
            <person name="Pursley I."/>
            <person name="Horton D.L."/>
            <person name="Alikhan N.F."/>
            <person name="Baker D."/>
            <person name="Gharbi K."/>
            <person name="Hall N."/>
            <person name="Watson M."/>
            <person name="Adriaenssens E.M."/>
            <person name="Foster-Nyarko E."/>
            <person name="Jarju S."/>
            <person name="Secka A."/>
            <person name="Antonio M."/>
            <person name="Oren A."/>
            <person name="Chaudhuri R.R."/>
            <person name="La Ragione R."/>
            <person name="Hildebrand F."/>
            <person name="Pallen M.J."/>
        </authorList>
    </citation>
    <scope>NUCLEOTIDE SEQUENCE</scope>
    <source>
        <strain evidence="1">ChiSxjej1B13-7958</strain>
    </source>
</reference>
<sequence length="196" mass="21440">MAKLLYQGHGSLRAVTDGGVVLYLDPFAGEGYDLPADVILVTHQHGDHNQLQLPAKKPDCIIWQNSDALSGGEYQTADLHGIHVEAVQAYNKNHPKSECVGFLVTLDGKLVYFAGDTSRTEQMETFAQRHIDYAILPMDGIYNMDIAEASACARLIAAKHSIPTHMAPGRLFDRAAAERFDGPGRLILEPGEEITL</sequence>
<dbReference type="SUPFAM" id="SSF56281">
    <property type="entry name" value="Metallo-hydrolase/oxidoreductase"/>
    <property type="match status" value="1"/>
</dbReference>
<comment type="caution">
    <text evidence="1">The sequence shown here is derived from an EMBL/GenBank/DDBJ whole genome shotgun (WGS) entry which is preliminary data.</text>
</comment>
<dbReference type="InterPro" id="IPR036866">
    <property type="entry name" value="RibonucZ/Hydroxyglut_hydro"/>
</dbReference>
<protein>
    <submittedName>
        <fullName evidence="1">MBL fold metallo-hydrolase</fullName>
    </submittedName>
</protein>
<organism evidence="1 2">
    <name type="scientific">Candidatus Caccousia avicola</name>
    <dbReference type="NCBI Taxonomy" id="2840721"/>
    <lineage>
        <taxon>Bacteria</taxon>
        <taxon>Bacillati</taxon>
        <taxon>Bacillota</taxon>
        <taxon>Clostridia</taxon>
        <taxon>Eubacteriales</taxon>
        <taxon>Oscillospiraceae</taxon>
        <taxon>Oscillospiraceae incertae sedis</taxon>
        <taxon>Candidatus Caccousia</taxon>
    </lineage>
</organism>
<evidence type="ECO:0000313" key="2">
    <source>
        <dbReference type="Proteomes" id="UP000824242"/>
    </source>
</evidence>
<evidence type="ECO:0000313" key="1">
    <source>
        <dbReference type="EMBL" id="HIR47830.1"/>
    </source>
</evidence>
<dbReference type="PANTHER" id="PTHR39189:SF1">
    <property type="entry name" value="UPF0173 METAL-DEPENDENT HYDROLASE YTKL"/>
    <property type="match status" value="1"/>
</dbReference>
<dbReference type="Gene3D" id="3.60.15.10">
    <property type="entry name" value="Ribonuclease Z/Hydroxyacylglutathione hydrolase-like"/>
    <property type="match status" value="1"/>
</dbReference>
<dbReference type="PANTHER" id="PTHR39189">
    <property type="entry name" value="UPF0173 METAL-DEPENDENT HYDROLASE YTKL"/>
    <property type="match status" value="1"/>
</dbReference>
<dbReference type="Proteomes" id="UP000824242">
    <property type="component" value="Unassembled WGS sequence"/>
</dbReference>
<dbReference type="AlphaFoldDB" id="A0A9D1AQM5"/>
<accession>A0A9D1AQM5</accession>
<dbReference type="EMBL" id="DVGZ01000102">
    <property type="protein sequence ID" value="HIR47830.1"/>
    <property type="molecule type" value="Genomic_DNA"/>
</dbReference>
<dbReference type="Pfam" id="PF13483">
    <property type="entry name" value="Lactamase_B_3"/>
    <property type="match status" value="1"/>
</dbReference>
<name>A0A9D1AQM5_9FIRM</name>
<reference evidence="1" key="1">
    <citation type="submission" date="2020-10" db="EMBL/GenBank/DDBJ databases">
        <authorList>
            <person name="Gilroy R."/>
        </authorList>
    </citation>
    <scope>NUCLEOTIDE SEQUENCE</scope>
    <source>
        <strain evidence="1">ChiSxjej1B13-7958</strain>
    </source>
</reference>
<proteinExistence type="predicted"/>